<evidence type="ECO:0000313" key="13">
    <source>
        <dbReference type="Proteomes" id="UP000642107"/>
    </source>
</evidence>
<comment type="pathway">
    <text evidence="9">Cofactor biosynthesis; tetrahydrofolate biosynthesis; 2-amino-4-hydroxy-6-hydroxymethyl-7,8-dihydropteridine diphosphate from 7,8-dihydroneopterin triphosphate: step 3/4.</text>
</comment>
<comment type="catalytic activity">
    <reaction evidence="1">
        <text>6-hydroxymethyl-7,8-dihydropterin + ATP = (7,8-dihydropterin-6-yl)methyl diphosphate + AMP + H(+)</text>
        <dbReference type="Rhea" id="RHEA:11412"/>
        <dbReference type="ChEBI" id="CHEBI:15378"/>
        <dbReference type="ChEBI" id="CHEBI:30616"/>
        <dbReference type="ChEBI" id="CHEBI:44841"/>
        <dbReference type="ChEBI" id="CHEBI:72950"/>
        <dbReference type="ChEBI" id="CHEBI:456215"/>
        <dbReference type="EC" id="2.7.6.3"/>
    </reaction>
</comment>
<evidence type="ECO:0000259" key="11">
    <source>
        <dbReference type="PROSITE" id="PS00794"/>
    </source>
</evidence>
<comment type="pathway">
    <text evidence="2">Cofactor biosynthesis; tetrahydrofolate biosynthesis; 2-amino-4-hydroxy-6-hydroxymethyl-7,8-dihydropteridine diphosphate from 7,8-dihydroneopterin triphosphate: step 4/4.</text>
</comment>
<dbReference type="Pfam" id="PF01288">
    <property type="entry name" value="HPPK"/>
    <property type="match status" value="1"/>
</dbReference>
<evidence type="ECO:0000256" key="5">
    <source>
        <dbReference type="ARBA" id="ARBA00022741"/>
    </source>
</evidence>
<dbReference type="InterPro" id="IPR006157">
    <property type="entry name" value="FolB_dom"/>
</dbReference>
<organism evidence="12 13">
    <name type="scientific">Flavimobilis rhizosphaerae</name>
    <dbReference type="NCBI Taxonomy" id="2775421"/>
    <lineage>
        <taxon>Bacteria</taxon>
        <taxon>Bacillati</taxon>
        <taxon>Actinomycetota</taxon>
        <taxon>Actinomycetes</taxon>
        <taxon>Micrococcales</taxon>
        <taxon>Jonesiaceae</taxon>
        <taxon>Flavimobilis</taxon>
    </lineage>
</organism>
<proteinExistence type="inferred from homology"/>
<keyword evidence="5" id="KW-0547">Nucleotide-binding</keyword>
<keyword evidence="9" id="KW-0456">Lyase</keyword>
<dbReference type="PANTHER" id="PTHR43071">
    <property type="entry name" value="2-AMINO-4-HYDROXY-6-HYDROXYMETHYLDIHYDROPTERIDINE PYROPHOSPHOKINASE"/>
    <property type="match status" value="1"/>
</dbReference>
<keyword evidence="4 12" id="KW-0808">Transferase</keyword>
<dbReference type="CDD" id="cd00534">
    <property type="entry name" value="DHNA_DHNTPE"/>
    <property type="match status" value="1"/>
</dbReference>
<evidence type="ECO:0000256" key="1">
    <source>
        <dbReference type="ARBA" id="ARBA00000198"/>
    </source>
</evidence>
<evidence type="ECO:0000256" key="4">
    <source>
        <dbReference type="ARBA" id="ARBA00022679"/>
    </source>
</evidence>
<dbReference type="PANTHER" id="PTHR43071:SF1">
    <property type="entry name" value="2-AMINO-4-HYDROXY-6-HYDROXYMETHYLDIHYDROPTERIDINE PYROPHOSPHOKINASE"/>
    <property type="match status" value="1"/>
</dbReference>
<dbReference type="SUPFAM" id="SSF55083">
    <property type="entry name" value="6-hydroxymethyl-7,8-dihydropterin pyrophosphokinase, HPPK"/>
    <property type="match status" value="1"/>
</dbReference>
<evidence type="ECO:0000256" key="8">
    <source>
        <dbReference type="ARBA" id="ARBA00022909"/>
    </source>
</evidence>
<dbReference type="EMBL" id="JACZDF010000001">
    <property type="protein sequence ID" value="MBD9698081.1"/>
    <property type="molecule type" value="Genomic_DNA"/>
</dbReference>
<keyword evidence="13" id="KW-1185">Reference proteome</keyword>
<evidence type="ECO:0000256" key="6">
    <source>
        <dbReference type="ARBA" id="ARBA00022777"/>
    </source>
</evidence>
<dbReference type="EC" id="2.7.6.3" evidence="9"/>
<dbReference type="EC" id="4.1.2.25" evidence="9"/>
<keyword evidence="6" id="KW-0418">Kinase</keyword>
<comment type="function">
    <text evidence="9">Catalyzes the conversion of 7,8-dihydroneopterin to 6-hydroxymethyl-7,8-dihydropterin.</text>
</comment>
<dbReference type="Proteomes" id="UP000642107">
    <property type="component" value="Unassembled WGS sequence"/>
</dbReference>
<sequence length="383" mass="39771">MLPGPVLDAHGRQLDQVRLTGLSATGFHGVLDHERAEGQTFVADVTVHVDTRRAAASDDLAHTLNYAELAAEVVEILGGPAVRLVETLAEQIASAALDHTLVAAVDVAVHKPSAPVGVPFGDVVVAIRRDRVKLPSARFDPAAAPATSVATIGAPAAPDAVRPAAAPAPVPPPPAGIPALAPSDDDPATGLVDPVPVPEPDLMDRAPAGPVKAVLALGSNMGDPREILTRAIEDLAGAPGLEVLKVAPLARTAAVGGVEQPDFLNTVLLVRTTLAPRALLRVAHAVEQEHHRTRDVRWGPRTLDVDLITYEGVVGVTDDLELPHPRAHERAFVLAPWAEIEPDAVLPGLGGGPVAALAATAPDREGVRWLRLDWTSGDGGSRP</sequence>
<feature type="region of interest" description="Disordered" evidence="10">
    <location>
        <begin position="160"/>
        <end position="189"/>
    </location>
</feature>
<comment type="catalytic activity">
    <reaction evidence="9">
        <text>7,8-dihydroneopterin = 6-hydroxymethyl-7,8-dihydropterin + glycolaldehyde</text>
        <dbReference type="Rhea" id="RHEA:10540"/>
        <dbReference type="ChEBI" id="CHEBI:17001"/>
        <dbReference type="ChEBI" id="CHEBI:17071"/>
        <dbReference type="ChEBI" id="CHEBI:44841"/>
        <dbReference type="EC" id="4.1.2.25"/>
    </reaction>
</comment>
<comment type="similarity">
    <text evidence="3">In the N-terminal section; belongs to the DHNA family.</text>
</comment>
<dbReference type="SMART" id="SM00905">
    <property type="entry name" value="FolB"/>
    <property type="match status" value="1"/>
</dbReference>
<accession>A0ABR9DNR9</accession>
<dbReference type="InterPro" id="IPR006156">
    <property type="entry name" value="Dihydroneopterin_aldolase"/>
</dbReference>
<dbReference type="InterPro" id="IPR035907">
    <property type="entry name" value="Hppk_sf"/>
</dbReference>
<feature type="compositionally biased region" description="Pro residues" evidence="10">
    <location>
        <begin position="166"/>
        <end position="176"/>
    </location>
</feature>
<dbReference type="NCBIfam" id="TIGR00526">
    <property type="entry name" value="folB_dom"/>
    <property type="match status" value="1"/>
</dbReference>
<keyword evidence="7" id="KW-0067">ATP-binding</keyword>
<dbReference type="Pfam" id="PF02152">
    <property type="entry name" value="FolB"/>
    <property type="match status" value="1"/>
</dbReference>
<dbReference type="Gene3D" id="3.30.1130.10">
    <property type="match status" value="1"/>
</dbReference>
<dbReference type="GO" id="GO:0003848">
    <property type="term" value="F:2-amino-4-hydroxy-6-hydroxymethyldihydropteridine diphosphokinase activity"/>
    <property type="evidence" value="ECO:0007669"/>
    <property type="project" value="UniProtKB-EC"/>
</dbReference>
<keyword evidence="8 9" id="KW-0289">Folate biosynthesis</keyword>
<protein>
    <recommendedName>
        <fullName evidence="9">Bifunctional folate synthesis protein</fullName>
    </recommendedName>
    <domain>
        <recommendedName>
            <fullName evidence="9">Dihydroneopterin aldolase</fullName>
            <shortName evidence="9">DHNA</shortName>
            <ecNumber evidence="9">4.1.2.25</ecNumber>
        </recommendedName>
        <alternativeName>
            <fullName evidence="9">7,8-dihydroneopterin aldolase</fullName>
        </alternativeName>
    </domain>
    <domain>
        <recommendedName>
            <fullName evidence="9">2-amino-4-hydroxy-6-hydroxymethyldihydropteridine pyrophosphokinase</fullName>
            <ecNumber evidence="9">2.7.6.3</ecNumber>
        </recommendedName>
        <alternativeName>
            <fullName evidence="9">6-hydroxymethyl-7,8-dihydropterin pyrophosphokinase</fullName>
            <shortName evidence="9">PPPK</shortName>
        </alternativeName>
        <alternativeName>
            <fullName evidence="9">7,8-dihydro-6-hydroxymethylpterin pyrophosphokinase</fullName>
            <shortName evidence="9">HPPK</shortName>
        </alternativeName>
    </domain>
</protein>
<dbReference type="PROSITE" id="PS00794">
    <property type="entry name" value="HPPK"/>
    <property type="match status" value="1"/>
</dbReference>
<dbReference type="InterPro" id="IPR000550">
    <property type="entry name" value="Hppk"/>
</dbReference>
<dbReference type="NCBIfam" id="TIGR01498">
    <property type="entry name" value="folK"/>
    <property type="match status" value="1"/>
</dbReference>
<evidence type="ECO:0000256" key="3">
    <source>
        <dbReference type="ARBA" id="ARBA00009640"/>
    </source>
</evidence>
<gene>
    <name evidence="12" type="primary">folK</name>
    <name evidence="12" type="ORF">IGS67_01025</name>
</gene>
<name>A0ABR9DNR9_9MICO</name>
<evidence type="ECO:0000256" key="7">
    <source>
        <dbReference type="ARBA" id="ARBA00022840"/>
    </source>
</evidence>
<feature type="domain" description="7,8-dihydro-6-hydroxymethylpterin-pyrophosphokinase" evidence="11">
    <location>
        <begin position="297"/>
        <end position="308"/>
    </location>
</feature>
<evidence type="ECO:0000256" key="2">
    <source>
        <dbReference type="ARBA" id="ARBA00005051"/>
    </source>
</evidence>
<comment type="similarity">
    <text evidence="9">Belongs to the DHNA family.</text>
</comment>
<reference evidence="12 13" key="1">
    <citation type="submission" date="2020-09" db="EMBL/GenBank/DDBJ databases">
        <title>Flavimobilis rhizosphaerae sp. nov., isolated from rhizosphere soil of Spartina alterniflora.</title>
        <authorList>
            <person name="Hanqin C."/>
        </authorList>
    </citation>
    <scope>NUCLEOTIDE SEQUENCE [LARGE SCALE GENOMIC DNA]</scope>
    <source>
        <strain evidence="12 13">GY 10621</strain>
    </source>
</reference>
<comment type="caution">
    <text evidence="12">The sequence shown here is derived from an EMBL/GenBank/DDBJ whole genome shotgun (WGS) entry which is preliminary data.</text>
</comment>
<evidence type="ECO:0000256" key="10">
    <source>
        <dbReference type="SAM" id="MobiDB-lite"/>
    </source>
</evidence>
<evidence type="ECO:0000256" key="9">
    <source>
        <dbReference type="RuleBase" id="RU362079"/>
    </source>
</evidence>
<dbReference type="CDD" id="cd00483">
    <property type="entry name" value="HPPK"/>
    <property type="match status" value="1"/>
</dbReference>
<dbReference type="InterPro" id="IPR043133">
    <property type="entry name" value="GTP-CH-I_C/QueF"/>
</dbReference>
<dbReference type="Gene3D" id="3.30.70.560">
    <property type="entry name" value="7,8-Dihydro-6-hydroxymethylpterin-pyrophosphokinase HPPK"/>
    <property type="match status" value="1"/>
</dbReference>
<dbReference type="NCBIfam" id="TIGR00525">
    <property type="entry name" value="folB"/>
    <property type="match status" value="1"/>
</dbReference>
<evidence type="ECO:0000313" key="12">
    <source>
        <dbReference type="EMBL" id="MBD9698081.1"/>
    </source>
</evidence>
<dbReference type="SUPFAM" id="SSF55620">
    <property type="entry name" value="Tetrahydrobiopterin biosynthesis enzymes-like"/>
    <property type="match status" value="1"/>
</dbReference>